<sequence>MKQSTENRMLVVRRYWVRSGEPPLGYATHRYYPLIGLIGTTLLSALVVTFLIMRAETLVVLSVAVLVTFSVASMLLIRRYSGWYEVDASGNPLTFVSRSPLPGITVRNSISRKQFLEQGGIPGA</sequence>
<keyword evidence="1" id="KW-1133">Transmembrane helix</keyword>
<feature type="transmembrane region" description="Helical" evidence="1">
    <location>
        <begin position="58"/>
        <end position="77"/>
    </location>
</feature>
<reference evidence="2 3" key="1">
    <citation type="submission" date="2016-08" db="EMBL/GenBank/DDBJ databases">
        <title>Analysis of Carbohydrate Active Enzymes in Thermogemmatispora T81 Reveals Carbohydrate Degradation Ability.</title>
        <authorList>
            <person name="Tomazini A."/>
            <person name="Lal S."/>
            <person name="Stott M."/>
            <person name="Henrissat B."/>
            <person name="Polikarpov I."/>
            <person name="Sparling R."/>
            <person name="Levin D.B."/>
        </authorList>
    </citation>
    <scope>NUCLEOTIDE SEQUENCE [LARGE SCALE GENOMIC DNA]</scope>
    <source>
        <strain evidence="2 3">T81</strain>
    </source>
</reference>
<gene>
    <name evidence="2" type="ORF">A4R35_00635</name>
</gene>
<organism evidence="2 3">
    <name type="scientific">Thermogemmatispora tikiterensis</name>
    <dbReference type="NCBI Taxonomy" id="1825093"/>
    <lineage>
        <taxon>Bacteria</taxon>
        <taxon>Bacillati</taxon>
        <taxon>Chloroflexota</taxon>
        <taxon>Ktedonobacteria</taxon>
        <taxon>Thermogemmatisporales</taxon>
        <taxon>Thermogemmatisporaceae</taxon>
        <taxon>Thermogemmatispora</taxon>
    </lineage>
</organism>
<protein>
    <submittedName>
        <fullName evidence="2">Uncharacterized protein</fullName>
    </submittedName>
</protein>
<evidence type="ECO:0000256" key="1">
    <source>
        <dbReference type="SAM" id="Phobius"/>
    </source>
</evidence>
<dbReference type="EMBL" id="MCIF01000002">
    <property type="protein sequence ID" value="RAQ94017.1"/>
    <property type="molecule type" value="Genomic_DNA"/>
</dbReference>
<proteinExistence type="predicted"/>
<dbReference type="Proteomes" id="UP000248706">
    <property type="component" value="Unassembled WGS sequence"/>
</dbReference>
<feature type="transmembrane region" description="Helical" evidence="1">
    <location>
        <begin position="31"/>
        <end position="52"/>
    </location>
</feature>
<keyword evidence="3" id="KW-1185">Reference proteome</keyword>
<dbReference type="RefSeq" id="WP_112425569.1">
    <property type="nucleotide sequence ID" value="NZ_MCIF01000002.1"/>
</dbReference>
<keyword evidence="1" id="KW-0472">Membrane</keyword>
<evidence type="ECO:0000313" key="3">
    <source>
        <dbReference type="Proteomes" id="UP000248706"/>
    </source>
</evidence>
<accession>A0A328V8S9</accession>
<dbReference type="AlphaFoldDB" id="A0A328V8S9"/>
<keyword evidence="1" id="KW-0812">Transmembrane</keyword>
<name>A0A328V8S9_9CHLR</name>
<comment type="caution">
    <text evidence="2">The sequence shown here is derived from an EMBL/GenBank/DDBJ whole genome shotgun (WGS) entry which is preliminary data.</text>
</comment>
<evidence type="ECO:0000313" key="2">
    <source>
        <dbReference type="EMBL" id="RAQ94017.1"/>
    </source>
</evidence>